<keyword evidence="16" id="KW-1185">Reference proteome</keyword>
<feature type="binding site" evidence="13">
    <location>
        <begin position="48"/>
        <end position="55"/>
    </location>
    <ligand>
        <name>ATP</name>
        <dbReference type="ChEBI" id="CHEBI:30616"/>
    </ligand>
</feature>
<name>A0ABV5BSC9_9LEPT</name>
<evidence type="ECO:0000256" key="7">
    <source>
        <dbReference type="ARBA" id="ARBA00022679"/>
    </source>
</evidence>
<evidence type="ECO:0000256" key="10">
    <source>
        <dbReference type="ARBA" id="ARBA00022840"/>
    </source>
</evidence>
<comment type="function">
    <text evidence="1 13">Transfers the gamma-phosphate of ATP to the 4'-position of a tetraacyldisaccharide 1-phosphate intermediate (termed DS-1-P) to form tetraacyldisaccharide 1,4'-bis-phosphate (lipid IVA).</text>
</comment>
<evidence type="ECO:0000256" key="4">
    <source>
        <dbReference type="ARBA" id="ARBA00016436"/>
    </source>
</evidence>
<dbReference type="SUPFAM" id="SSF52540">
    <property type="entry name" value="P-loop containing nucleoside triphosphate hydrolases"/>
    <property type="match status" value="1"/>
</dbReference>
<comment type="pathway">
    <text evidence="2 13">Glycolipid biosynthesis; lipid IV(A) biosynthesis; lipid IV(A) from (3R)-3-hydroxytetradecanoyl-[acyl-carrier-protein] and UDP-N-acetyl-alpha-D-glucosamine: step 6/6.</text>
</comment>
<keyword evidence="6 13" id="KW-0441">Lipid A biosynthesis</keyword>
<evidence type="ECO:0000256" key="14">
    <source>
        <dbReference type="SAM" id="Phobius"/>
    </source>
</evidence>
<keyword evidence="14" id="KW-0812">Transmembrane</keyword>
<evidence type="ECO:0000256" key="6">
    <source>
        <dbReference type="ARBA" id="ARBA00022556"/>
    </source>
</evidence>
<evidence type="ECO:0000256" key="2">
    <source>
        <dbReference type="ARBA" id="ARBA00004870"/>
    </source>
</evidence>
<keyword evidence="14" id="KW-1133">Transmembrane helix</keyword>
<evidence type="ECO:0000256" key="13">
    <source>
        <dbReference type="HAMAP-Rule" id="MF_00409"/>
    </source>
</evidence>
<keyword evidence="10 13" id="KW-0067">ATP-binding</keyword>
<keyword evidence="9 13" id="KW-0418">Kinase</keyword>
<keyword evidence="7 13" id="KW-0808">Transferase</keyword>
<evidence type="ECO:0000256" key="3">
    <source>
        <dbReference type="ARBA" id="ARBA00012071"/>
    </source>
</evidence>
<dbReference type="EC" id="2.7.1.130" evidence="3 13"/>
<evidence type="ECO:0000256" key="12">
    <source>
        <dbReference type="ARBA" id="ARBA00029757"/>
    </source>
</evidence>
<dbReference type="NCBIfam" id="TIGR00682">
    <property type="entry name" value="lpxK"/>
    <property type="match status" value="1"/>
</dbReference>
<sequence>MHPFVRLILFPILFPLSILYRILFFLDRLRTGKKKLPQAFVISVGNFSVGGTGKTPFILHLAKLLTMNFPDFPIVVLSRGYGSSGSGTRRVSVDSEANEVGDEPLLIKKNLPFTEVFVGRSRYESYFEFRKVLGIPENRKVFVLLDDGFQHHALERDLDIVLIDSTRLDKKDFVLPLGLLRESFGSVNRADIVVASKFEEKFERSLERWLSKYKPKKILRFYFVPEALQPIVASKIVFSPGSLKNKSVFAFCGLGNPEPFWSSLRKLNLAEFECKAFADHREYSKEDILRILELAKGKEYIVCTEKDAVKLVGLVPSSESQRWFYLKLTTKLEEESILLESVHALTG</sequence>
<comment type="similarity">
    <text evidence="13">Belongs to the LpxK family.</text>
</comment>
<evidence type="ECO:0000256" key="5">
    <source>
        <dbReference type="ARBA" id="ARBA00022516"/>
    </source>
</evidence>
<dbReference type="PANTHER" id="PTHR42724:SF1">
    <property type="entry name" value="TETRAACYLDISACCHARIDE 4'-KINASE, MITOCHONDRIAL-RELATED"/>
    <property type="match status" value="1"/>
</dbReference>
<evidence type="ECO:0000256" key="11">
    <source>
        <dbReference type="ARBA" id="ARBA00023098"/>
    </source>
</evidence>
<dbReference type="InterPro" id="IPR003758">
    <property type="entry name" value="LpxK"/>
</dbReference>
<organism evidence="15 16">
    <name type="scientific">Leptospira wolffii</name>
    <dbReference type="NCBI Taxonomy" id="409998"/>
    <lineage>
        <taxon>Bacteria</taxon>
        <taxon>Pseudomonadati</taxon>
        <taxon>Spirochaetota</taxon>
        <taxon>Spirochaetia</taxon>
        <taxon>Leptospirales</taxon>
        <taxon>Leptospiraceae</taxon>
        <taxon>Leptospira</taxon>
    </lineage>
</organism>
<evidence type="ECO:0000256" key="8">
    <source>
        <dbReference type="ARBA" id="ARBA00022741"/>
    </source>
</evidence>
<reference evidence="15 16" key="1">
    <citation type="submission" date="2024-09" db="EMBL/GenBank/DDBJ databases">
        <title>Taxonomic and Genotyping Characterization of Leptospira Strains isolated from Multiple Sources in Colombia highlights the importance of intermediate species.</title>
        <authorList>
            <person name="Torres Higuera L."/>
            <person name="Rojas Tapias D."/>
            <person name="Jimenez Velasquez S."/>
            <person name="Renjifo Ibanez C."/>
        </authorList>
    </citation>
    <scope>NUCLEOTIDE SEQUENCE [LARGE SCALE GENOMIC DNA]</scope>
    <source>
        <strain evidence="15 16">Lep080</strain>
    </source>
</reference>
<dbReference type="EMBL" id="JBHILJ010000011">
    <property type="protein sequence ID" value="MFB5738209.1"/>
    <property type="molecule type" value="Genomic_DNA"/>
</dbReference>
<evidence type="ECO:0000313" key="16">
    <source>
        <dbReference type="Proteomes" id="UP001580391"/>
    </source>
</evidence>
<protein>
    <recommendedName>
        <fullName evidence="4 13">Tetraacyldisaccharide 4'-kinase</fullName>
        <ecNumber evidence="3 13">2.7.1.130</ecNumber>
    </recommendedName>
    <alternativeName>
        <fullName evidence="12 13">Lipid A 4'-kinase</fullName>
    </alternativeName>
</protein>
<dbReference type="Proteomes" id="UP001580391">
    <property type="component" value="Unassembled WGS sequence"/>
</dbReference>
<evidence type="ECO:0000256" key="1">
    <source>
        <dbReference type="ARBA" id="ARBA00002274"/>
    </source>
</evidence>
<evidence type="ECO:0000313" key="15">
    <source>
        <dbReference type="EMBL" id="MFB5738209.1"/>
    </source>
</evidence>
<keyword evidence="5 13" id="KW-0444">Lipid biosynthesis</keyword>
<feature type="transmembrane region" description="Helical" evidence="14">
    <location>
        <begin position="6"/>
        <end position="26"/>
    </location>
</feature>
<keyword evidence="8 13" id="KW-0547">Nucleotide-binding</keyword>
<gene>
    <name evidence="13 15" type="primary">lpxK</name>
    <name evidence="15" type="ORF">ACE5IX_16950</name>
</gene>
<proteinExistence type="inferred from homology"/>
<accession>A0ABV5BSC9</accession>
<dbReference type="InterPro" id="IPR027417">
    <property type="entry name" value="P-loop_NTPase"/>
</dbReference>
<dbReference type="HAMAP" id="MF_00409">
    <property type="entry name" value="LpxK"/>
    <property type="match status" value="1"/>
</dbReference>
<evidence type="ECO:0000256" key="9">
    <source>
        <dbReference type="ARBA" id="ARBA00022777"/>
    </source>
</evidence>
<keyword evidence="14" id="KW-0472">Membrane</keyword>
<keyword evidence="11 13" id="KW-0443">Lipid metabolism</keyword>
<comment type="catalytic activity">
    <reaction evidence="13">
        <text>a lipid A disaccharide + ATP = a lipid IVA + ADP + H(+)</text>
        <dbReference type="Rhea" id="RHEA:67840"/>
        <dbReference type="ChEBI" id="CHEBI:15378"/>
        <dbReference type="ChEBI" id="CHEBI:30616"/>
        <dbReference type="ChEBI" id="CHEBI:176343"/>
        <dbReference type="ChEBI" id="CHEBI:176425"/>
        <dbReference type="ChEBI" id="CHEBI:456216"/>
        <dbReference type="EC" id="2.7.1.130"/>
    </reaction>
</comment>
<comment type="caution">
    <text evidence="15">The sequence shown here is derived from an EMBL/GenBank/DDBJ whole genome shotgun (WGS) entry which is preliminary data.</text>
</comment>
<dbReference type="RefSeq" id="WP_375517584.1">
    <property type="nucleotide sequence ID" value="NZ_JBHILI010000013.1"/>
</dbReference>
<dbReference type="GO" id="GO:0009029">
    <property type="term" value="F:lipid-A 4'-kinase activity"/>
    <property type="evidence" value="ECO:0007669"/>
    <property type="project" value="UniProtKB-EC"/>
</dbReference>
<dbReference type="PANTHER" id="PTHR42724">
    <property type="entry name" value="TETRAACYLDISACCHARIDE 4'-KINASE"/>
    <property type="match status" value="1"/>
</dbReference>
<dbReference type="Pfam" id="PF02606">
    <property type="entry name" value="LpxK"/>
    <property type="match status" value="1"/>
</dbReference>